<feature type="transmembrane region" description="Helical" evidence="2">
    <location>
        <begin position="190"/>
        <end position="206"/>
    </location>
</feature>
<dbReference type="RefSeq" id="WP_262426780.1">
    <property type="nucleotide sequence ID" value="NZ_JACRTJ010000005.1"/>
</dbReference>
<keyword evidence="4" id="KW-1185">Reference proteome</keyword>
<feature type="transmembrane region" description="Helical" evidence="2">
    <location>
        <begin position="18"/>
        <end position="35"/>
    </location>
</feature>
<feature type="transmembrane region" description="Helical" evidence="2">
    <location>
        <begin position="404"/>
        <end position="436"/>
    </location>
</feature>
<feature type="transmembrane region" description="Helical" evidence="2">
    <location>
        <begin position="143"/>
        <end position="163"/>
    </location>
</feature>
<evidence type="ECO:0000313" key="3">
    <source>
        <dbReference type="EMBL" id="MBC8597984.1"/>
    </source>
</evidence>
<feature type="region of interest" description="Disordered" evidence="1">
    <location>
        <begin position="215"/>
        <end position="258"/>
    </location>
</feature>
<organism evidence="3 4">
    <name type="scientific">Enterocloster hominis</name>
    <name type="common">ex Liu et al. 2021</name>
    <dbReference type="NCBI Taxonomy" id="2763663"/>
    <lineage>
        <taxon>Bacteria</taxon>
        <taxon>Bacillati</taxon>
        <taxon>Bacillota</taxon>
        <taxon>Clostridia</taxon>
        <taxon>Lachnospirales</taxon>
        <taxon>Lachnospiraceae</taxon>
        <taxon>Enterocloster</taxon>
    </lineage>
</organism>
<sequence>MEVLHRIADEFEKRKDDLLVFALLLGFGFFINRGVELKGLYMDDLYLWSCYGEQSFREFVFPMGGTRFRFVFYLAAWLELFFLGNHVTWMVPFNIVLNSIIAWSLYRIFVKVSGGRKLVSLALAAAYLLSRMSYYQIGQFYGLMESLGLWAAVGLLYGVYVYVNEKRASAYFWANGLYFLASFIHERYMVLLPVLLLGLVFGRWAGIREKRSREWSAGSPEEEEVRRDAGRSRSRASRSGAPRTGRSGGPGTGRKPGASSSGVSGWLLLAVTAATAVLIQVIRLFTIGTLSPAGTGGTDVADTFKISDAIVHAWEQVAFVFGRNSGPDYLCIEPFAKAPSDIRFLILASNAVLGLAVLIFLIGMIRDRGRVLAHGRNLVLFLAFIALCIGSSSVTIRVEMRWVYVVYAAALLVLAYMTSLMGPAGFLAILYAALIFPAETYYREHWSNLYLWPDQMKYNSLAEETVEKYGDDIFDKQVYIIRDTYEISEFTAETFLKVYDRDGKGKNTELRFIDSDFDLPEITDDMVILGEDPEANGFQDVTEFVKTRRFNLAYGSYDDGWIDEKARIVFENGDHDGLVLRCYYPGKITGDQVCRIRLNGKQMPDLVFTDNNMEYEIPAAPHQTISLEFSCNFYVKDAKERRGEDRLSMIVSMEEK</sequence>
<evidence type="ECO:0008006" key="5">
    <source>
        <dbReference type="Google" id="ProtNLM"/>
    </source>
</evidence>
<evidence type="ECO:0000313" key="4">
    <source>
        <dbReference type="Proteomes" id="UP000647491"/>
    </source>
</evidence>
<dbReference type="Proteomes" id="UP000647491">
    <property type="component" value="Unassembled WGS sequence"/>
</dbReference>
<feature type="transmembrane region" description="Helical" evidence="2">
    <location>
        <begin position="344"/>
        <end position="365"/>
    </location>
</feature>
<feature type="transmembrane region" description="Helical" evidence="2">
    <location>
        <begin position="89"/>
        <end position="106"/>
    </location>
</feature>
<feature type="transmembrane region" description="Helical" evidence="2">
    <location>
        <begin position="263"/>
        <end position="282"/>
    </location>
</feature>
<proteinExistence type="predicted"/>
<keyword evidence="2" id="KW-0812">Transmembrane</keyword>
<comment type="caution">
    <text evidence="3">The sequence shown here is derived from an EMBL/GenBank/DDBJ whole genome shotgun (WGS) entry which is preliminary data.</text>
</comment>
<evidence type="ECO:0000256" key="1">
    <source>
        <dbReference type="SAM" id="MobiDB-lite"/>
    </source>
</evidence>
<dbReference type="EMBL" id="JACRTJ010000005">
    <property type="protein sequence ID" value="MBC8597984.1"/>
    <property type="molecule type" value="Genomic_DNA"/>
</dbReference>
<protein>
    <recommendedName>
        <fullName evidence="5">Glycosyltransferase RgtA/B/C/D-like domain-containing protein</fullName>
    </recommendedName>
</protein>
<feature type="transmembrane region" description="Helical" evidence="2">
    <location>
        <begin position="377"/>
        <end position="398"/>
    </location>
</feature>
<keyword evidence="2" id="KW-1133">Transmembrane helix</keyword>
<evidence type="ECO:0000256" key="2">
    <source>
        <dbReference type="SAM" id="Phobius"/>
    </source>
</evidence>
<gene>
    <name evidence="3" type="ORF">H8708_01870</name>
</gene>
<accession>A0ABR7NPZ0</accession>
<name>A0ABR7NPZ0_9FIRM</name>
<reference evidence="3 4" key="1">
    <citation type="submission" date="2020-08" db="EMBL/GenBank/DDBJ databases">
        <title>Genome public.</title>
        <authorList>
            <person name="Liu C."/>
            <person name="Sun Q."/>
        </authorList>
    </citation>
    <scope>NUCLEOTIDE SEQUENCE [LARGE SCALE GENOMIC DNA]</scope>
    <source>
        <strain evidence="3 4">BX10</strain>
    </source>
</reference>
<keyword evidence="2" id="KW-0472">Membrane</keyword>